<keyword evidence="2" id="KW-1185">Reference proteome</keyword>
<gene>
    <name evidence="1" type="ORF">SAMN04515674_11456</name>
</gene>
<protein>
    <recommendedName>
        <fullName evidence="3">dTDP-4-amino-4,6-dideoxy-D-galactose acyltransferase</fullName>
    </recommendedName>
</protein>
<proteinExistence type="predicted"/>
<organism evidence="1 2">
    <name type="scientific">Pseudarcicella hirudinis</name>
    <dbReference type="NCBI Taxonomy" id="1079859"/>
    <lineage>
        <taxon>Bacteria</taxon>
        <taxon>Pseudomonadati</taxon>
        <taxon>Bacteroidota</taxon>
        <taxon>Cytophagia</taxon>
        <taxon>Cytophagales</taxon>
        <taxon>Flectobacillaceae</taxon>
        <taxon>Pseudarcicella</taxon>
    </lineage>
</organism>
<name>A0A1I5XC69_9BACT</name>
<dbReference type="AlphaFoldDB" id="A0A1I5XC69"/>
<dbReference type="EMBL" id="FOXH01000014">
    <property type="protein sequence ID" value="SFQ29446.1"/>
    <property type="molecule type" value="Genomic_DNA"/>
</dbReference>
<dbReference type="OrthoDB" id="873850at2"/>
<evidence type="ECO:0000313" key="2">
    <source>
        <dbReference type="Proteomes" id="UP000199306"/>
    </source>
</evidence>
<dbReference type="SUPFAM" id="SSF55729">
    <property type="entry name" value="Acyl-CoA N-acyltransferases (Nat)"/>
    <property type="match status" value="1"/>
</dbReference>
<evidence type="ECO:0000313" key="1">
    <source>
        <dbReference type="EMBL" id="SFQ29446.1"/>
    </source>
</evidence>
<sequence length="300" mass="35116">MSEFRKSVLRSYSPYSFYRNIKDEKHIELALKSLNNAFQEKISLEGEEFIYYYKKLDWDSAYFDRPIYKLFNVLFEHNDFDLLCKSVEKFLKSIDFGQDAVISIEIPAEDISLIQALGTSGFKLIESRLTYFNDNLSKHDYRRFNVRKAEKQDIPVLKEVARTMRNDFDRFHSDQLFDQRLADEYLATYIENSVNGFTDVIFVPNENNVPAEAFLTANYLKNDWEYLGFPVSKMVLSAVNTTCKGWYVKLVSEMTFHLREQGVSCIFMNTQSTNKAVIKTWESLGYKYGNCVHVLSKNLS</sequence>
<dbReference type="Gene3D" id="3.40.630.30">
    <property type="match status" value="1"/>
</dbReference>
<dbReference type="Proteomes" id="UP000199306">
    <property type="component" value="Unassembled WGS sequence"/>
</dbReference>
<reference evidence="1 2" key="1">
    <citation type="submission" date="2016-10" db="EMBL/GenBank/DDBJ databases">
        <authorList>
            <person name="de Groot N.N."/>
        </authorList>
    </citation>
    <scope>NUCLEOTIDE SEQUENCE [LARGE SCALE GENOMIC DNA]</scope>
    <source>
        <strain evidence="2">E92,LMG 26720,CCM 7988</strain>
    </source>
</reference>
<evidence type="ECO:0008006" key="3">
    <source>
        <dbReference type="Google" id="ProtNLM"/>
    </source>
</evidence>
<dbReference type="STRING" id="1079859.SAMN04515674_11456"/>
<dbReference type="InterPro" id="IPR016181">
    <property type="entry name" value="Acyl_CoA_acyltransferase"/>
</dbReference>
<accession>A0A1I5XC69</accession>
<dbReference type="RefSeq" id="WP_092018930.1">
    <property type="nucleotide sequence ID" value="NZ_FOXH01000014.1"/>
</dbReference>